<comment type="caution">
    <text evidence="2">The sequence shown here is derived from an EMBL/GenBank/DDBJ whole genome shotgun (WGS) entry which is preliminary data.</text>
</comment>
<evidence type="ECO:0000313" key="2">
    <source>
        <dbReference type="EMBL" id="CAE8681650.1"/>
    </source>
</evidence>
<organism evidence="2 3">
    <name type="scientific">Polarella glacialis</name>
    <name type="common">Dinoflagellate</name>
    <dbReference type="NCBI Taxonomy" id="89957"/>
    <lineage>
        <taxon>Eukaryota</taxon>
        <taxon>Sar</taxon>
        <taxon>Alveolata</taxon>
        <taxon>Dinophyceae</taxon>
        <taxon>Suessiales</taxon>
        <taxon>Suessiaceae</taxon>
        <taxon>Polarella</taxon>
    </lineage>
</organism>
<reference evidence="2" key="1">
    <citation type="submission" date="2021-02" db="EMBL/GenBank/DDBJ databases">
        <authorList>
            <person name="Dougan E. K."/>
            <person name="Rhodes N."/>
            <person name="Thang M."/>
            <person name="Chan C."/>
        </authorList>
    </citation>
    <scope>NUCLEOTIDE SEQUENCE</scope>
</reference>
<feature type="compositionally biased region" description="Gly residues" evidence="1">
    <location>
        <begin position="230"/>
        <end position="239"/>
    </location>
</feature>
<feature type="compositionally biased region" description="Basic and acidic residues" evidence="1">
    <location>
        <begin position="207"/>
        <end position="228"/>
    </location>
</feature>
<gene>
    <name evidence="2" type="ORF">PGLA2088_LOCUS22534</name>
</gene>
<protein>
    <submittedName>
        <fullName evidence="2">Uncharacterized protein</fullName>
    </submittedName>
</protein>
<feature type="compositionally biased region" description="Low complexity" evidence="1">
    <location>
        <begin position="22"/>
        <end position="37"/>
    </location>
</feature>
<accession>A0A813JRE4</accession>
<feature type="region of interest" description="Disordered" evidence="1">
    <location>
        <begin position="385"/>
        <end position="407"/>
    </location>
</feature>
<feature type="compositionally biased region" description="Low complexity" evidence="1">
    <location>
        <begin position="270"/>
        <end position="284"/>
    </location>
</feature>
<name>A0A813JRE4_POLGL</name>
<feature type="region of interest" description="Disordered" evidence="1">
    <location>
        <begin position="197"/>
        <end position="373"/>
    </location>
</feature>
<proteinExistence type="predicted"/>
<feature type="compositionally biased region" description="Acidic residues" evidence="1">
    <location>
        <begin position="287"/>
        <end position="348"/>
    </location>
</feature>
<evidence type="ECO:0000313" key="3">
    <source>
        <dbReference type="Proteomes" id="UP000626109"/>
    </source>
</evidence>
<evidence type="ECO:0000256" key="1">
    <source>
        <dbReference type="SAM" id="MobiDB-lite"/>
    </source>
</evidence>
<sequence length="407" mass="43798">MMGITPGTARLTQQMGAPSWVSSPSAGSGAKATSSSGQFPPWSRQNNPRPPMQRPPSALLAVKQQYQQQQPYVSRAVPVKQEQSRPSVPERRAPLNERELFVERKRAESSMRDMACKAICRIKHGLRQKGVQEDGRPFTPSDWDRVFKPVLGSYIKFLLTRPDQFRVIEGVGPGLYTIDDLTGSKVVVAPSWDELSEAKGKGKGKGKGKDEGKGKGKDKGKGKGKDDGQFSGGKVGGKGQVFVGSKGSGPWVVPPRRLTPRPPSLPPPAAAFAAAGFAHGTSHAPSMDEEEADADEEEALADEFAGDEEDYEEVAEEDYEEVLEEEAGKEESAEQAEAEAEPAEDDWEMSSWPAAEEAIDDGMTPSSRIPAHGSLISSLLSGGLLGGLQQKRPLDGDSSQGDSKRSR</sequence>
<dbReference type="Proteomes" id="UP000626109">
    <property type="component" value="Unassembled WGS sequence"/>
</dbReference>
<feature type="region of interest" description="Disordered" evidence="1">
    <location>
        <begin position="1"/>
        <end position="92"/>
    </location>
</feature>
<feature type="compositionally biased region" description="Low complexity" evidence="1">
    <location>
        <begin position="240"/>
        <end position="249"/>
    </location>
</feature>
<dbReference type="AlphaFoldDB" id="A0A813JRE4"/>
<feature type="compositionally biased region" description="Pro residues" evidence="1">
    <location>
        <begin position="260"/>
        <end position="269"/>
    </location>
</feature>
<dbReference type="EMBL" id="CAJNNW010025979">
    <property type="protein sequence ID" value="CAE8681650.1"/>
    <property type="molecule type" value="Genomic_DNA"/>
</dbReference>